<accession>A0ABP9DCY8</accession>
<name>A0ABP9DCY8_9BACT</name>
<keyword evidence="2" id="KW-1185">Reference proteome</keyword>
<gene>
    <name evidence="1" type="ORF">GCM10023331_17460</name>
</gene>
<dbReference type="Proteomes" id="UP001500298">
    <property type="component" value="Unassembled WGS sequence"/>
</dbReference>
<comment type="caution">
    <text evidence="1">The sequence shown here is derived from an EMBL/GenBank/DDBJ whole genome shotgun (WGS) entry which is preliminary data.</text>
</comment>
<sequence>MMIVIKFSIDFITVSFVWVENMLLVQEFSIDRRDDYQYALGLAQYALDLTEVVNRLVQEQFRTRTSFGI</sequence>
<dbReference type="EMBL" id="BAABJX010000026">
    <property type="protein sequence ID" value="GAA4832720.1"/>
    <property type="molecule type" value="Genomic_DNA"/>
</dbReference>
<evidence type="ECO:0000313" key="1">
    <source>
        <dbReference type="EMBL" id="GAA4832720.1"/>
    </source>
</evidence>
<evidence type="ECO:0000313" key="2">
    <source>
        <dbReference type="Proteomes" id="UP001500298"/>
    </source>
</evidence>
<reference evidence="2" key="1">
    <citation type="journal article" date="2019" name="Int. J. Syst. Evol. Microbiol.">
        <title>The Global Catalogue of Microorganisms (GCM) 10K type strain sequencing project: providing services to taxonomists for standard genome sequencing and annotation.</title>
        <authorList>
            <consortium name="The Broad Institute Genomics Platform"/>
            <consortium name="The Broad Institute Genome Sequencing Center for Infectious Disease"/>
            <person name="Wu L."/>
            <person name="Ma J."/>
        </authorList>
    </citation>
    <scope>NUCLEOTIDE SEQUENCE [LARGE SCALE GENOMIC DNA]</scope>
    <source>
        <strain evidence="2">JCM 18326</strain>
    </source>
</reference>
<proteinExistence type="predicted"/>
<organism evidence="1 2">
    <name type="scientific">Algivirga pacifica</name>
    <dbReference type="NCBI Taxonomy" id="1162670"/>
    <lineage>
        <taxon>Bacteria</taxon>
        <taxon>Pseudomonadati</taxon>
        <taxon>Bacteroidota</taxon>
        <taxon>Cytophagia</taxon>
        <taxon>Cytophagales</taxon>
        <taxon>Flammeovirgaceae</taxon>
        <taxon>Algivirga</taxon>
    </lineage>
</organism>
<protein>
    <submittedName>
        <fullName evidence="1">Uncharacterized protein</fullName>
    </submittedName>
</protein>